<keyword evidence="6" id="KW-1185">Reference proteome</keyword>
<feature type="compositionally biased region" description="Polar residues" evidence="3">
    <location>
        <begin position="76"/>
        <end position="89"/>
    </location>
</feature>
<comment type="subcellular location">
    <subcellularLocation>
        <location evidence="1">Cytoplasm</location>
    </subcellularLocation>
</comment>
<evidence type="ECO:0000313" key="5">
    <source>
        <dbReference type="EMBL" id="GAA4648384.1"/>
    </source>
</evidence>
<accession>A0ABP8UXB3</accession>
<dbReference type="EMBL" id="BAABFL010000065">
    <property type="protein sequence ID" value="GAA4648384.1"/>
    <property type="molecule type" value="Genomic_DNA"/>
</dbReference>
<dbReference type="Gene3D" id="2.40.50.140">
    <property type="entry name" value="Nucleic acid-binding proteins"/>
    <property type="match status" value="1"/>
</dbReference>
<dbReference type="SMART" id="SM00357">
    <property type="entry name" value="CSP"/>
    <property type="match status" value="1"/>
</dbReference>
<proteinExistence type="predicted"/>
<dbReference type="SUPFAM" id="SSF50249">
    <property type="entry name" value="Nucleic acid-binding proteins"/>
    <property type="match status" value="1"/>
</dbReference>
<dbReference type="RefSeq" id="WP_345193982.1">
    <property type="nucleotide sequence ID" value="NZ_BAABFL010000065.1"/>
</dbReference>
<evidence type="ECO:0000259" key="4">
    <source>
        <dbReference type="PROSITE" id="PS51857"/>
    </source>
</evidence>
<dbReference type="InterPro" id="IPR002059">
    <property type="entry name" value="CSP_DNA-bd"/>
</dbReference>
<evidence type="ECO:0000256" key="1">
    <source>
        <dbReference type="ARBA" id="ARBA00004496"/>
    </source>
</evidence>
<dbReference type="PRINTS" id="PR00050">
    <property type="entry name" value="COLDSHOCK"/>
</dbReference>
<evidence type="ECO:0000256" key="2">
    <source>
        <dbReference type="ARBA" id="ARBA00022490"/>
    </source>
</evidence>
<protein>
    <recommendedName>
        <fullName evidence="4">CSD domain-containing protein</fullName>
    </recommendedName>
</protein>
<dbReference type="InterPro" id="IPR012340">
    <property type="entry name" value="NA-bd_OB-fold"/>
</dbReference>
<feature type="compositionally biased region" description="Basic and acidic residues" evidence="3">
    <location>
        <begin position="90"/>
        <end position="99"/>
    </location>
</feature>
<evidence type="ECO:0000256" key="3">
    <source>
        <dbReference type="SAM" id="MobiDB-lite"/>
    </source>
</evidence>
<keyword evidence="2" id="KW-0963">Cytoplasm</keyword>
<dbReference type="PANTHER" id="PTHR46109:SF1">
    <property type="entry name" value="PROTEIN LIN-28 HOMOLOG"/>
    <property type="match status" value="1"/>
</dbReference>
<sequence>MEYFIGTIKWFSNPKGIGFINPISESNNQDIFIHYSCINMDGFKTLKAGETVRFLLGNGAKGFMATEVIPEPGNATEASTPSGSTIEESTQAREPEMAE</sequence>
<dbReference type="Pfam" id="PF00313">
    <property type="entry name" value="CSD"/>
    <property type="match status" value="1"/>
</dbReference>
<evidence type="ECO:0000313" key="6">
    <source>
        <dbReference type="Proteomes" id="UP001500604"/>
    </source>
</evidence>
<dbReference type="Proteomes" id="UP001500604">
    <property type="component" value="Unassembled WGS sequence"/>
</dbReference>
<feature type="domain" description="CSD" evidence="4">
    <location>
        <begin position="3"/>
        <end position="70"/>
    </location>
</feature>
<reference evidence="6" key="1">
    <citation type="journal article" date="2019" name="Int. J. Syst. Evol. Microbiol.">
        <title>The Global Catalogue of Microorganisms (GCM) 10K type strain sequencing project: providing services to taxonomists for standard genome sequencing and annotation.</title>
        <authorList>
            <consortium name="The Broad Institute Genomics Platform"/>
            <consortium name="The Broad Institute Genome Sequencing Center for Infectious Disease"/>
            <person name="Wu L."/>
            <person name="Ma J."/>
        </authorList>
    </citation>
    <scope>NUCLEOTIDE SEQUENCE [LARGE SCALE GENOMIC DNA]</scope>
    <source>
        <strain evidence="6">JCM 17805</strain>
    </source>
</reference>
<name>A0ABP8UXB3_9GAMM</name>
<comment type="caution">
    <text evidence="5">The sequence shown here is derived from an EMBL/GenBank/DDBJ whole genome shotgun (WGS) entry which is preliminary data.</text>
</comment>
<dbReference type="PANTHER" id="PTHR46109">
    <property type="entry name" value="PROTEIN LIN-28"/>
    <property type="match status" value="1"/>
</dbReference>
<dbReference type="PROSITE" id="PS51857">
    <property type="entry name" value="CSD_2"/>
    <property type="match status" value="1"/>
</dbReference>
<feature type="region of interest" description="Disordered" evidence="3">
    <location>
        <begin position="70"/>
        <end position="99"/>
    </location>
</feature>
<dbReference type="CDD" id="cd04458">
    <property type="entry name" value="CSP_CDS"/>
    <property type="match status" value="1"/>
</dbReference>
<organism evidence="5 6">
    <name type="scientific">Kistimonas scapharcae</name>
    <dbReference type="NCBI Taxonomy" id="1036133"/>
    <lineage>
        <taxon>Bacteria</taxon>
        <taxon>Pseudomonadati</taxon>
        <taxon>Pseudomonadota</taxon>
        <taxon>Gammaproteobacteria</taxon>
        <taxon>Oceanospirillales</taxon>
        <taxon>Endozoicomonadaceae</taxon>
        <taxon>Kistimonas</taxon>
    </lineage>
</organism>
<dbReference type="InterPro" id="IPR051373">
    <property type="entry name" value="Lin-28_RNA-binding"/>
</dbReference>
<dbReference type="InterPro" id="IPR011129">
    <property type="entry name" value="CSD"/>
</dbReference>
<gene>
    <name evidence="5" type="ORF">GCM10023116_06510</name>
</gene>